<organism evidence="1 2">
    <name type="scientific">Rhizobium grahamii</name>
    <dbReference type="NCBI Taxonomy" id="1120045"/>
    <lineage>
        <taxon>Bacteria</taxon>
        <taxon>Pseudomonadati</taxon>
        <taxon>Pseudomonadota</taxon>
        <taxon>Alphaproteobacteria</taxon>
        <taxon>Hyphomicrobiales</taxon>
        <taxon>Rhizobiaceae</taxon>
        <taxon>Rhizobium/Agrobacterium group</taxon>
        <taxon>Rhizobium</taxon>
    </lineage>
</organism>
<dbReference type="OrthoDB" id="196483at2"/>
<keyword evidence="2" id="KW-1185">Reference proteome</keyword>
<gene>
    <name evidence="1" type="ORF">FZ934_01870</name>
</gene>
<dbReference type="Proteomes" id="UP000326881">
    <property type="component" value="Chromosome"/>
</dbReference>
<reference evidence="1 2" key="1">
    <citation type="submission" date="2019-08" db="EMBL/GenBank/DDBJ databases">
        <title>Prosopis cineraria nodule microbiome.</title>
        <authorList>
            <person name="Ali R."/>
            <person name="Chaluvadi S.R."/>
            <person name="Wang X."/>
        </authorList>
    </citation>
    <scope>NUCLEOTIDE SEQUENCE [LARGE SCALE GENOMIC DNA]</scope>
    <source>
        <strain evidence="1 2">BG7</strain>
    </source>
</reference>
<dbReference type="Pfam" id="PF03692">
    <property type="entry name" value="CxxCxxCC"/>
    <property type="match status" value="1"/>
</dbReference>
<sequence>MTASIDFDCQACGACCSFSSSWPRFSTETDEELDAIPPHFVSDDQQGMRCHGDRCVALHGRVGVNTSCSIYEIRPDVCRACMPGDGACLEARAAYGFA</sequence>
<protein>
    <submittedName>
        <fullName evidence="1">YkgJ family cysteine cluster protein</fullName>
    </submittedName>
</protein>
<dbReference type="EMBL" id="CP043498">
    <property type="protein sequence ID" value="QFY59296.1"/>
    <property type="molecule type" value="Genomic_DNA"/>
</dbReference>
<proteinExistence type="predicted"/>
<evidence type="ECO:0000313" key="2">
    <source>
        <dbReference type="Proteomes" id="UP000326881"/>
    </source>
</evidence>
<evidence type="ECO:0000313" key="1">
    <source>
        <dbReference type="EMBL" id="QFY59296.1"/>
    </source>
</evidence>
<dbReference type="InterPro" id="IPR005358">
    <property type="entry name" value="Puta_zinc/iron-chelating_dom"/>
</dbReference>
<accession>A0A5Q0C0A1</accession>
<dbReference type="AlphaFoldDB" id="A0A5Q0C0A1"/>
<dbReference type="RefSeq" id="WP_153269669.1">
    <property type="nucleotide sequence ID" value="NZ_CP043498.1"/>
</dbReference>
<name>A0A5Q0C0A1_9HYPH</name>
<dbReference type="KEGG" id="rgr:FZ934_01870"/>